<organism evidence="1">
    <name type="scientific">marine sediment metagenome</name>
    <dbReference type="NCBI Taxonomy" id="412755"/>
    <lineage>
        <taxon>unclassified sequences</taxon>
        <taxon>metagenomes</taxon>
        <taxon>ecological metagenomes</taxon>
    </lineage>
</organism>
<name>A0A0F8YFG1_9ZZZZ</name>
<sequence>MKIFFYTEQIPIKRVRGEPCCTGMKLHWESAEITARHTGVVINTHSGLGYFTGKDMYFTHCPWCGTKVTIHIERDYDSA</sequence>
<reference evidence="1" key="1">
    <citation type="journal article" date="2015" name="Nature">
        <title>Complex archaea that bridge the gap between prokaryotes and eukaryotes.</title>
        <authorList>
            <person name="Spang A."/>
            <person name="Saw J.H."/>
            <person name="Jorgensen S.L."/>
            <person name="Zaremba-Niedzwiedzka K."/>
            <person name="Martijn J."/>
            <person name="Lind A.E."/>
            <person name="van Eijk R."/>
            <person name="Schleper C."/>
            <person name="Guy L."/>
            <person name="Ettema T.J."/>
        </authorList>
    </citation>
    <scope>NUCLEOTIDE SEQUENCE</scope>
</reference>
<gene>
    <name evidence="1" type="ORF">LCGC14_2904250</name>
</gene>
<dbReference type="EMBL" id="LAZR01057272">
    <property type="protein sequence ID" value="KKK72400.1"/>
    <property type="molecule type" value="Genomic_DNA"/>
</dbReference>
<protein>
    <submittedName>
        <fullName evidence="1">Uncharacterized protein</fullName>
    </submittedName>
</protein>
<comment type="caution">
    <text evidence="1">The sequence shown here is derived from an EMBL/GenBank/DDBJ whole genome shotgun (WGS) entry which is preliminary data.</text>
</comment>
<accession>A0A0F8YFG1</accession>
<proteinExistence type="predicted"/>
<evidence type="ECO:0000313" key="1">
    <source>
        <dbReference type="EMBL" id="KKK72400.1"/>
    </source>
</evidence>
<dbReference type="AlphaFoldDB" id="A0A0F8YFG1"/>